<dbReference type="Proteomes" id="UP000546252">
    <property type="component" value="Unassembled WGS sequence"/>
</dbReference>
<dbReference type="PANTHER" id="PTHR43459:SF1">
    <property type="entry name" value="EG:BACN32G11.4 PROTEIN"/>
    <property type="match status" value="1"/>
</dbReference>
<dbReference type="SUPFAM" id="SSF52096">
    <property type="entry name" value="ClpP/crotonase"/>
    <property type="match status" value="1"/>
</dbReference>
<comment type="similarity">
    <text evidence="1">Belongs to the enoyl-CoA hydratase/isomerase family.</text>
</comment>
<dbReference type="AlphaFoldDB" id="A0A839FQ04"/>
<proteinExistence type="inferred from homology"/>
<evidence type="ECO:0000313" key="2">
    <source>
        <dbReference type="EMBL" id="MBA8921599.1"/>
    </source>
</evidence>
<dbReference type="Gene3D" id="3.90.226.10">
    <property type="entry name" value="2-enoyl-CoA Hydratase, Chain A, domain 1"/>
    <property type="match status" value="1"/>
</dbReference>
<keyword evidence="2" id="KW-0413">Isomerase</keyword>
<dbReference type="EMBL" id="JACJIH010000001">
    <property type="protein sequence ID" value="MBA8921599.1"/>
    <property type="molecule type" value="Genomic_DNA"/>
</dbReference>
<dbReference type="Gene3D" id="1.10.12.10">
    <property type="entry name" value="Lyase 2-enoyl-coa Hydratase, Chain A, domain 2"/>
    <property type="match status" value="1"/>
</dbReference>
<dbReference type="InterPro" id="IPR014748">
    <property type="entry name" value="Enoyl-CoA_hydra_C"/>
</dbReference>
<dbReference type="Pfam" id="PF00378">
    <property type="entry name" value="ECH_1"/>
    <property type="match status" value="1"/>
</dbReference>
<organism evidence="2 3">
    <name type="scientific">Nesterenkonia jeotgali</name>
    <dbReference type="NCBI Taxonomy" id="317018"/>
    <lineage>
        <taxon>Bacteria</taxon>
        <taxon>Bacillati</taxon>
        <taxon>Actinomycetota</taxon>
        <taxon>Actinomycetes</taxon>
        <taxon>Micrococcales</taxon>
        <taxon>Micrococcaceae</taxon>
        <taxon>Nesterenkonia</taxon>
    </lineage>
</organism>
<comment type="caution">
    <text evidence="2">The sequence shown here is derived from an EMBL/GenBank/DDBJ whole genome shotgun (WGS) entry which is preliminary data.</text>
</comment>
<dbReference type="PANTHER" id="PTHR43459">
    <property type="entry name" value="ENOYL-COA HYDRATASE"/>
    <property type="match status" value="1"/>
</dbReference>
<accession>A0A839FQ04</accession>
<protein>
    <submittedName>
        <fullName evidence="2">2-(1,2-epoxy-1,2-dihydrophenyl)acetyl-CoA isomerase</fullName>
        <ecNumber evidence="2">5.3.3.18</ecNumber>
    </submittedName>
</protein>
<evidence type="ECO:0000313" key="3">
    <source>
        <dbReference type="Proteomes" id="UP000546252"/>
    </source>
</evidence>
<dbReference type="InterPro" id="IPR029045">
    <property type="entry name" value="ClpP/crotonase-like_dom_sf"/>
</dbReference>
<dbReference type="GO" id="GO:0016853">
    <property type="term" value="F:isomerase activity"/>
    <property type="evidence" value="ECO:0007669"/>
    <property type="project" value="UniProtKB-KW"/>
</dbReference>
<gene>
    <name evidence="2" type="ORF">HNR24_001532</name>
</gene>
<dbReference type="CDD" id="cd06558">
    <property type="entry name" value="crotonase-like"/>
    <property type="match status" value="1"/>
</dbReference>
<dbReference type="EC" id="5.3.3.18" evidence="2"/>
<reference evidence="2 3" key="1">
    <citation type="submission" date="2020-08" db="EMBL/GenBank/DDBJ databases">
        <title>Sequencing the genomes of 1000 actinobacteria strains.</title>
        <authorList>
            <person name="Klenk H.-P."/>
        </authorList>
    </citation>
    <scope>NUCLEOTIDE SEQUENCE [LARGE SCALE GENOMIC DNA]</scope>
    <source>
        <strain evidence="2 3">DSM 19081</strain>
    </source>
</reference>
<dbReference type="InterPro" id="IPR001753">
    <property type="entry name" value="Enoyl-CoA_hydra/iso"/>
</dbReference>
<sequence length="243" mass="25488">MVVLDDQPRGNAIGSRMRSELRAKLTALATEPSVRALVLTGAGECFSAGGDLSAMPPRSFDDGVARMGEVTSLILQFAALEKPVVAAVTGPAAGIAVGLVCCCDVVVIDDTARFLFPFTRLGLTADGGLTHSLSQRVGAARARRILIEAAPLTATEALAMGLADHLATEQGVLHAAVDRAEELASRAPLAVAAVKRAVREASSTYQEALTFERDHQPALFGTSDFLEGKQSFLQKRAPSFSGR</sequence>
<name>A0A839FQ04_9MICC</name>
<evidence type="ECO:0000256" key="1">
    <source>
        <dbReference type="ARBA" id="ARBA00005254"/>
    </source>
</evidence>